<proteinExistence type="predicted"/>
<evidence type="ECO:0000313" key="3">
    <source>
        <dbReference type="Proteomes" id="UP000075606"/>
    </source>
</evidence>
<feature type="transmembrane region" description="Helical" evidence="1">
    <location>
        <begin position="126"/>
        <end position="144"/>
    </location>
</feature>
<keyword evidence="1" id="KW-0812">Transmembrane</keyword>
<name>A0A150X3W5_9BACT</name>
<dbReference type="STRING" id="333140.AWW68_11930"/>
<protein>
    <recommendedName>
        <fullName evidence="4">DUF3307 domain-containing protein</fullName>
    </recommendedName>
</protein>
<dbReference type="RefSeq" id="WP_068221683.1">
    <property type="nucleotide sequence ID" value="NZ_LRPC01000028.1"/>
</dbReference>
<evidence type="ECO:0000313" key="2">
    <source>
        <dbReference type="EMBL" id="KYG73404.1"/>
    </source>
</evidence>
<comment type="caution">
    <text evidence="2">The sequence shown here is derived from an EMBL/GenBank/DDBJ whole genome shotgun (WGS) entry which is preliminary data.</text>
</comment>
<feature type="transmembrane region" description="Helical" evidence="1">
    <location>
        <begin position="86"/>
        <end position="106"/>
    </location>
</feature>
<evidence type="ECO:0000256" key="1">
    <source>
        <dbReference type="SAM" id="Phobius"/>
    </source>
</evidence>
<evidence type="ECO:0008006" key="4">
    <source>
        <dbReference type="Google" id="ProtNLM"/>
    </source>
</evidence>
<dbReference type="OrthoDB" id="8536716at2"/>
<accession>A0A150X3W5</accession>
<reference evidence="2 3" key="1">
    <citation type="submission" date="2016-01" db="EMBL/GenBank/DDBJ databases">
        <title>Genome sequencing of Roseivirga spongicola UST030701-084.</title>
        <authorList>
            <person name="Selvaratnam C."/>
            <person name="Thevarajoo S."/>
            <person name="Goh K.M."/>
            <person name="Ee R."/>
            <person name="Chan K.-G."/>
            <person name="Chong C.S."/>
        </authorList>
    </citation>
    <scope>NUCLEOTIDE SEQUENCE [LARGE SCALE GENOMIC DNA]</scope>
    <source>
        <strain evidence="2 3">UST030701-084</strain>
    </source>
</reference>
<keyword evidence="3" id="KW-1185">Reference proteome</keyword>
<feature type="transmembrane region" description="Helical" evidence="1">
    <location>
        <begin position="41"/>
        <end position="74"/>
    </location>
</feature>
<dbReference type="EMBL" id="LRPC01000028">
    <property type="protein sequence ID" value="KYG73404.1"/>
    <property type="molecule type" value="Genomic_DNA"/>
</dbReference>
<keyword evidence="1" id="KW-0472">Membrane</keyword>
<dbReference type="InterPro" id="IPR021737">
    <property type="entry name" value="Phage_phiKZ_Orf197"/>
</dbReference>
<sequence length="232" mass="26353">MAFGQLFLLQLIAHILTDFYFQTGKSTKEKFEKGVKSKYLYWHIIITFALSWALSFQVNFVYISAIIAFTHFFIDLAKKPITTLKPIGAYAFFIDQLLHIIIIAIAVDWFTRNEVLDPVFEFNPKVIHLVLIYLIALKPANILIREVFRAYSIKTPEAKDLPNAGKLIGNLERVLIITLSLAGLLEAVGFLIAAKSILRYKDTDNLKTEYVLIGTLLSFGTATLLSLWYLST</sequence>
<dbReference type="AlphaFoldDB" id="A0A150X3W5"/>
<gene>
    <name evidence="2" type="ORF">AWW68_11930</name>
</gene>
<organism evidence="2 3">
    <name type="scientific">Roseivirga spongicola</name>
    <dbReference type="NCBI Taxonomy" id="333140"/>
    <lineage>
        <taxon>Bacteria</taxon>
        <taxon>Pseudomonadati</taxon>
        <taxon>Bacteroidota</taxon>
        <taxon>Cytophagia</taxon>
        <taxon>Cytophagales</taxon>
        <taxon>Roseivirgaceae</taxon>
        <taxon>Roseivirga</taxon>
    </lineage>
</organism>
<feature type="transmembrane region" description="Helical" evidence="1">
    <location>
        <begin position="174"/>
        <end position="198"/>
    </location>
</feature>
<dbReference type="Pfam" id="PF11750">
    <property type="entry name" value="DUF3307"/>
    <property type="match status" value="1"/>
</dbReference>
<dbReference type="Proteomes" id="UP000075606">
    <property type="component" value="Unassembled WGS sequence"/>
</dbReference>
<keyword evidence="1" id="KW-1133">Transmembrane helix</keyword>
<feature type="transmembrane region" description="Helical" evidence="1">
    <location>
        <begin position="210"/>
        <end position="230"/>
    </location>
</feature>